<proteinExistence type="predicted"/>
<feature type="transmembrane region" description="Helical" evidence="1">
    <location>
        <begin position="39"/>
        <end position="56"/>
    </location>
</feature>
<reference evidence="2 3" key="1">
    <citation type="submission" date="2016-10" db="EMBL/GenBank/DDBJ databases">
        <authorList>
            <person name="Varghese N."/>
            <person name="Submissions S."/>
        </authorList>
    </citation>
    <scope>NUCLEOTIDE SEQUENCE [LARGE SCALE GENOMIC DNA]</scope>
    <source>
        <strain evidence="2 3">BS2777</strain>
    </source>
</reference>
<dbReference type="EMBL" id="LT629801">
    <property type="protein sequence ID" value="SDV11761.1"/>
    <property type="molecule type" value="Genomic_DNA"/>
</dbReference>
<dbReference type="AlphaFoldDB" id="A0AAE8HE83"/>
<evidence type="ECO:0000313" key="2">
    <source>
        <dbReference type="EMBL" id="SDV11761.1"/>
    </source>
</evidence>
<dbReference type="Proteomes" id="UP000182085">
    <property type="component" value="Chromosome I"/>
</dbReference>
<keyword evidence="3" id="KW-1185">Reference proteome</keyword>
<protein>
    <submittedName>
        <fullName evidence="2">Uncharacterized protein</fullName>
    </submittedName>
</protein>
<keyword evidence="1" id="KW-1133">Transmembrane helix</keyword>
<organism evidence="2 3">
    <name type="scientific">Pseudomonas rhodesiae</name>
    <dbReference type="NCBI Taxonomy" id="76760"/>
    <lineage>
        <taxon>Bacteria</taxon>
        <taxon>Pseudomonadati</taxon>
        <taxon>Pseudomonadota</taxon>
        <taxon>Gammaproteobacteria</taxon>
        <taxon>Pseudomonadales</taxon>
        <taxon>Pseudomonadaceae</taxon>
        <taxon>Pseudomonas</taxon>
    </lineage>
</organism>
<evidence type="ECO:0000256" key="1">
    <source>
        <dbReference type="SAM" id="Phobius"/>
    </source>
</evidence>
<feature type="transmembrane region" description="Helical" evidence="1">
    <location>
        <begin position="68"/>
        <end position="101"/>
    </location>
</feature>
<name>A0AAE8HE83_9PSED</name>
<accession>A0AAE8HE83</accession>
<keyword evidence="1" id="KW-0472">Membrane</keyword>
<sequence length="113" mass="12803">MTAMPEYPQTTPRPILHQVVGWVVVLPLLVSFLRLPVPFGLLLVLASLAGSVYGVRFARRHASRRASLFALVVTVLNTLSLFAVGQPTIVKVPFLIAWWYVAPYYSNWVYWNF</sequence>
<gene>
    <name evidence="2" type="ORF">SAMN04490209_3511</name>
</gene>
<evidence type="ECO:0000313" key="3">
    <source>
        <dbReference type="Proteomes" id="UP000182085"/>
    </source>
</evidence>
<dbReference type="RefSeq" id="WP_318253814.1">
    <property type="nucleotide sequence ID" value="NZ_BAAAEG010000001.1"/>
</dbReference>
<keyword evidence="1" id="KW-0812">Transmembrane</keyword>